<sequence length="665" mass="75217">MSTLKPLIDAALSLEQSDAGNFDALVAAFEKCHRADPTNEKMKEKYLSYFKKVFDRQHSNNENADELKQLGNQHLLKQQYDESILFYDAAINVDATAKEAAPIYSNRSLAFFSLGKFKDAHDDAQMAVALNPEFARGYLRRAMSAMKLEKYDESLKAFEKYCEMEPDAKNDNAVSSNIAAVRKAIAQQMKAKKEKEKIIARINTLFQRGETESDEFTRISSNARENLDAEILRHLAGCCWNLSPFRTSHSALNNLLSTRFGSHATVSASALAEYDETILFVIEKMKKDKTRFLGTEIVPACGAKDGQNILPNPRIIEALLATNQMKINLPDRDGWTALFAAVRCANNWRTRALPPQLALCFQMILLQPSINIDLVLKMTCEPMWDWTPFATSYHPEVTQILLRAGANVHQLLKTPSGECWGVLELNVEGNRGDSPFAAENIRVLIEAGARLVANQKKNKLCAMLEIIGESGQKDTVIPPEVFDMIFQLVQHQKFELIVGTARGRYQLLFYMVHKRAPIWMLRKVLAAEPQAVHAKSKMDGVELPASVSLHDLIADVKDHAYFMEVLTFLLDAGVDLEARYTSGKYETKTFITLWNMMDSCCSECRMAQMRNPVWAKALSDKQALKLRFAAIIKERLGEESFKRLSEIEYPKFMADEYARQHPTKK</sequence>
<dbReference type="SUPFAM" id="SSF48452">
    <property type="entry name" value="TPR-like"/>
    <property type="match status" value="1"/>
</dbReference>
<name>A0A819A882_9BILA</name>
<dbReference type="AlphaFoldDB" id="A0A819A882"/>
<evidence type="ECO:0000256" key="3">
    <source>
        <dbReference type="PROSITE-ProRule" id="PRU00339"/>
    </source>
</evidence>
<evidence type="ECO:0000313" key="4">
    <source>
        <dbReference type="EMBL" id="CAF3781442.1"/>
    </source>
</evidence>
<evidence type="ECO:0000256" key="1">
    <source>
        <dbReference type="ARBA" id="ARBA00022737"/>
    </source>
</evidence>
<dbReference type="Gene3D" id="1.25.40.20">
    <property type="entry name" value="Ankyrin repeat-containing domain"/>
    <property type="match status" value="1"/>
</dbReference>
<gene>
    <name evidence="4" type="ORF">KIK155_LOCUS31381</name>
</gene>
<dbReference type="PANTHER" id="PTHR45831:SF2">
    <property type="entry name" value="LD24721P"/>
    <property type="match status" value="1"/>
</dbReference>
<dbReference type="Gene3D" id="1.25.40.10">
    <property type="entry name" value="Tetratricopeptide repeat domain"/>
    <property type="match status" value="1"/>
</dbReference>
<dbReference type="InterPro" id="IPR047150">
    <property type="entry name" value="SGT"/>
</dbReference>
<feature type="repeat" description="TPR" evidence="3">
    <location>
        <begin position="101"/>
        <end position="134"/>
    </location>
</feature>
<dbReference type="GO" id="GO:0060090">
    <property type="term" value="F:molecular adaptor activity"/>
    <property type="evidence" value="ECO:0007669"/>
    <property type="project" value="TreeGrafter"/>
</dbReference>
<dbReference type="GO" id="GO:0006620">
    <property type="term" value="P:post-translational protein targeting to endoplasmic reticulum membrane"/>
    <property type="evidence" value="ECO:0007669"/>
    <property type="project" value="TreeGrafter"/>
</dbReference>
<reference evidence="4" key="1">
    <citation type="submission" date="2021-02" db="EMBL/GenBank/DDBJ databases">
        <authorList>
            <person name="Nowell W R."/>
        </authorList>
    </citation>
    <scope>NUCLEOTIDE SEQUENCE</scope>
</reference>
<organism evidence="4 5">
    <name type="scientific">Rotaria socialis</name>
    <dbReference type="NCBI Taxonomy" id="392032"/>
    <lineage>
        <taxon>Eukaryota</taxon>
        <taxon>Metazoa</taxon>
        <taxon>Spiralia</taxon>
        <taxon>Gnathifera</taxon>
        <taxon>Rotifera</taxon>
        <taxon>Eurotatoria</taxon>
        <taxon>Bdelloidea</taxon>
        <taxon>Philodinida</taxon>
        <taxon>Philodinidae</taxon>
        <taxon>Rotaria</taxon>
    </lineage>
</organism>
<dbReference type="InterPro" id="IPR036770">
    <property type="entry name" value="Ankyrin_rpt-contain_sf"/>
</dbReference>
<evidence type="ECO:0000256" key="2">
    <source>
        <dbReference type="ARBA" id="ARBA00022803"/>
    </source>
</evidence>
<accession>A0A819A882</accession>
<evidence type="ECO:0000313" key="5">
    <source>
        <dbReference type="Proteomes" id="UP000663865"/>
    </source>
</evidence>
<dbReference type="SMART" id="SM00028">
    <property type="entry name" value="TPR"/>
    <property type="match status" value="3"/>
</dbReference>
<dbReference type="InterPro" id="IPR019734">
    <property type="entry name" value="TPR_rpt"/>
</dbReference>
<dbReference type="Proteomes" id="UP000663865">
    <property type="component" value="Unassembled WGS sequence"/>
</dbReference>
<dbReference type="EMBL" id="CAJNYV010005785">
    <property type="protein sequence ID" value="CAF3781442.1"/>
    <property type="molecule type" value="Genomic_DNA"/>
</dbReference>
<dbReference type="Pfam" id="PF13181">
    <property type="entry name" value="TPR_8"/>
    <property type="match status" value="1"/>
</dbReference>
<dbReference type="InterPro" id="IPR011990">
    <property type="entry name" value="TPR-like_helical_dom_sf"/>
</dbReference>
<comment type="caution">
    <text evidence="4">The sequence shown here is derived from an EMBL/GenBank/DDBJ whole genome shotgun (WGS) entry which is preliminary data.</text>
</comment>
<protein>
    <submittedName>
        <fullName evidence="4">Uncharacterized protein</fullName>
    </submittedName>
</protein>
<feature type="repeat" description="TPR" evidence="3">
    <location>
        <begin position="135"/>
        <end position="168"/>
    </location>
</feature>
<dbReference type="PROSITE" id="PS50005">
    <property type="entry name" value="TPR"/>
    <property type="match status" value="2"/>
</dbReference>
<dbReference type="GO" id="GO:0016020">
    <property type="term" value="C:membrane"/>
    <property type="evidence" value="ECO:0007669"/>
    <property type="project" value="TreeGrafter"/>
</dbReference>
<dbReference type="PANTHER" id="PTHR45831">
    <property type="entry name" value="LD24721P"/>
    <property type="match status" value="1"/>
</dbReference>
<keyword evidence="1" id="KW-0677">Repeat</keyword>
<proteinExistence type="predicted"/>
<dbReference type="SUPFAM" id="SSF48403">
    <property type="entry name" value="Ankyrin repeat"/>
    <property type="match status" value="1"/>
</dbReference>
<dbReference type="GO" id="GO:0072380">
    <property type="term" value="C:TRC complex"/>
    <property type="evidence" value="ECO:0007669"/>
    <property type="project" value="TreeGrafter"/>
</dbReference>
<keyword evidence="2 3" id="KW-0802">TPR repeat</keyword>